<dbReference type="AlphaFoldDB" id="A0A7S1HB48"/>
<gene>
    <name evidence="1" type="ORF">HAND00432_LOCUS26391</name>
</gene>
<reference evidence="1" key="1">
    <citation type="submission" date="2021-01" db="EMBL/GenBank/DDBJ databases">
        <authorList>
            <person name="Corre E."/>
            <person name="Pelletier E."/>
            <person name="Niang G."/>
            <person name="Scheremetjew M."/>
            <person name="Finn R."/>
            <person name="Kale V."/>
            <person name="Holt S."/>
            <person name="Cochrane G."/>
            <person name="Meng A."/>
            <person name="Brown T."/>
            <person name="Cohen L."/>
        </authorList>
    </citation>
    <scope>NUCLEOTIDE SEQUENCE</scope>
    <source>
        <strain evidence="1">CCMP644</strain>
    </source>
</reference>
<dbReference type="EMBL" id="HBFX01043909">
    <property type="protein sequence ID" value="CAD8975386.1"/>
    <property type="molecule type" value="Transcribed_RNA"/>
</dbReference>
<accession>A0A7S1HB48</accession>
<organism evidence="1">
    <name type="scientific">Hemiselmis andersenii</name>
    <name type="common">Cryptophyte alga</name>
    <dbReference type="NCBI Taxonomy" id="464988"/>
    <lineage>
        <taxon>Eukaryota</taxon>
        <taxon>Cryptophyceae</taxon>
        <taxon>Cryptomonadales</taxon>
        <taxon>Hemiselmidaceae</taxon>
        <taxon>Hemiselmis</taxon>
    </lineage>
</organism>
<sequence>MSYVEKEVERACSLEDLSSQWDTFSETLNVRMEGCLRGYVDAKLQNAISQAEDDTSRSNAVNLVSALSKDASIANLRSSLDLKVDDRKFHSVVRQLLVRMDLLGE</sequence>
<protein>
    <submittedName>
        <fullName evidence="1">Uncharacterized protein</fullName>
    </submittedName>
</protein>
<evidence type="ECO:0000313" key="1">
    <source>
        <dbReference type="EMBL" id="CAD8975386.1"/>
    </source>
</evidence>
<name>A0A7S1HB48_HEMAN</name>
<proteinExistence type="predicted"/>